<evidence type="ECO:0000313" key="7">
    <source>
        <dbReference type="Proteomes" id="UP000471147"/>
    </source>
</evidence>
<protein>
    <recommendedName>
        <fullName evidence="8">Cysteine biosynthesis protein</fullName>
    </recommendedName>
</protein>
<dbReference type="AlphaFoldDB" id="A0A6I4LZA1"/>
<organism evidence="6 7">
    <name type="scientific">Sphingorhabdus profundilacus</name>
    <dbReference type="NCBI Taxonomy" id="2509718"/>
    <lineage>
        <taxon>Bacteria</taxon>
        <taxon>Pseudomonadati</taxon>
        <taxon>Pseudomonadota</taxon>
        <taxon>Alphaproteobacteria</taxon>
        <taxon>Sphingomonadales</taxon>
        <taxon>Sphingomonadaceae</taxon>
        <taxon>Sphingorhabdus</taxon>
    </lineage>
</organism>
<feature type="transmembrane region" description="Helical" evidence="5">
    <location>
        <begin position="20"/>
        <end position="41"/>
    </location>
</feature>
<comment type="caution">
    <text evidence="6">The sequence shown here is derived from an EMBL/GenBank/DDBJ whole genome shotgun (WGS) entry which is preliminary data.</text>
</comment>
<gene>
    <name evidence="6" type="ORF">EUU23_13850</name>
</gene>
<feature type="transmembrane region" description="Helical" evidence="5">
    <location>
        <begin position="61"/>
        <end position="87"/>
    </location>
</feature>
<dbReference type="OrthoDB" id="5421146at2"/>
<dbReference type="EMBL" id="SDWJ01000002">
    <property type="protein sequence ID" value="MVZ98772.1"/>
    <property type="molecule type" value="Genomic_DNA"/>
</dbReference>
<keyword evidence="3 5" id="KW-1133">Transmembrane helix</keyword>
<dbReference type="Pfam" id="PF07264">
    <property type="entry name" value="EI24"/>
    <property type="match status" value="1"/>
</dbReference>
<proteinExistence type="predicted"/>
<evidence type="ECO:0000256" key="3">
    <source>
        <dbReference type="ARBA" id="ARBA00022989"/>
    </source>
</evidence>
<evidence type="ECO:0000256" key="2">
    <source>
        <dbReference type="ARBA" id="ARBA00022692"/>
    </source>
</evidence>
<evidence type="ECO:0000256" key="1">
    <source>
        <dbReference type="ARBA" id="ARBA00004141"/>
    </source>
</evidence>
<feature type="transmembrane region" description="Helical" evidence="5">
    <location>
        <begin position="133"/>
        <end position="159"/>
    </location>
</feature>
<dbReference type="InterPro" id="IPR059112">
    <property type="entry name" value="CysZ/EI24"/>
</dbReference>
<evidence type="ECO:0000313" key="6">
    <source>
        <dbReference type="EMBL" id="MVZ98772.1"/>
    </source>
</evidence>
<dbReference type="RefSeq" id="WP_160354629.1">
    <property type="nucleotide sequence ID" value="NZ_SDWJ01000002.1"/>
</dbReference>
<name>A0A6I4LZA1_9SPHN</name>
<accession>A0A6I4LZA1</accession>
<reference evidence="6 7" key="1">
    <citation type="submission" date="2019-01" db="EMBL/GenBank/DDBJ databases">
        <title>Sphingorhabdus lacus sp.nov., isolated from an oligotrophic freshwater lake.</title>
        <authorList>
            <person name="Park M."/>
        </authorList>
    </citation>
    <scope>NUCLEOTIDE SEQUENCE [LARGE SCALE GENOMIC DNA]</scope>
    <source>
        <strain evidence="6 7">IMCC26285</strain>
    </source>
</reference>
<feature type="transmembrane region" description="Helical" evidence="5">
    <location>
        <begin position="180"/>
        <end position="202"/>
    </location>
</feature>
<keyword evidence="7" id="KW-1185">Reference proteome</keyword>
<evidence type="ECO:0000256" key="5">
    <source>
        <dbReference type="SAM" id="Phobius"/>
    </source>
</evidence>
<dbReference type="Proteomes" id="UP000471147">
    <property type="component" value="Unassembled WGS sequence"/>
</dbReference>
<comment type="subcellular location">
    <subcellularLocation>
        <location evidence="1">Membrane</location>
        <topology evidence="1">Multi-pass membrane protein</topology>
    </subcellularLocation>
</comment>
<evidence type="ECO:0008006" key="8">
    <source>
        <dbReference type="Google" id="ProtNLM"/>
    </source>
</evidence>
<sequence>MIQALMLSFQSLTDRRVALLMAKVIFLTLAAFVLLGVGLWYGVNALFDWFNLADDGTWTMLLSVALSLLTAILLFRVVAIAMTWIFADDIIDAVEDRHYPQHAERGKRPGLATGVQMAARSVIRVIAYNILALPIYVLLLFTGIGTAIAFLLVNALLLGRDLEDMLIARHGKDHGSIRKLPRLLLGLFGTAGMMVPVLNLFIPVLATATAVHMVHSGVAKL</sequence>
<evidence type="ECO:0000256" key="4">
    <source>
        <dbReference type="ARBA" id="ARBA00023136"/>
    </source>
</evidence>
<keyword evidence="2 5" id="KW-0812">Transmembrane</keyword>
<keyword evidence="4 5" id="KW-0472">Membrane</keyword>